<dbReference type="Proteomes" id="UP000499080">
    <property type="component" value="Unassembled WGS sequence"/>
</dbReference>
<dbReference type="EMBL" id="BGPR01055272">
    <property type="protein sequence ID" value="GBO31878.1"/>
    <property type="molecule type" value="Genomic_DNA"/>
</dbReference>
<gene>
    <name evidence="1" type="ORF">AVEN_189162_1</name>
</gene>
<evidence type="ECO:0000313" key="2">
    <source>
        <dbReference type="Proteomes" id="UP000499080"/>
    </source>
</evidence>
<organism evidence="1 2">
    <name type="scientific">Araneus ventricosus</name>
    <name type="common">Orbweaver spider</name>
    <name type="synonym">Epeira ventricosa</name>
    <dbReference type="NCBI Taxonomy" id="182803"/>
    <lineage>
        <taxon>Eukaryota</taxon>
        <taxon>Metazoa</taxon>
        <taxon>Ecdysozoa</taxon>
        <taxon>Arthropoda</taxon>
        <taxon>Chelicerata</taxon>
        <taxon>Arachnida</taxon>
        <taxon>Araneae</taxon>
        <taxon>Araneomorphae</taxon>
        <taxon>Entelegynae</taxon>
        <taxon>Araneoidea</taxon>
        <taxon>Araneidae</taxon>
        <taxon>Araneus</taxon>
    </lineage>
</organism>
<comment type="caution">
    <text evidence="1">The sequence shown here is derived from an EMBL/GenBank/DDBJ whole genome shotgun (WGS) entry which is preliminary data.</text>
</comment>
<reference evidence="1 2" key="1">
    <citation type="journal article" date="2019" name="Sci. Rep.">
        <title>Orb-weaving spider Araneus ventricosus genome elucidates the spidroin gene catalogue.</title>
        <authorList>
            <person name="Kono N."/>
            <person name="Nakamura H."/>
            <person name="Ohtoshi R."/>
            <person name="Moran D.A.P."/>
            <person name="Shinohara A."/>
            <person name="Yoshida Y."/>
            <person name="Fujiwara M."/>
            <person name="Mori M."/>
            <person name="Tomita M."/>
            <person name="Arakawa K."/>
        </authorList>
    </citation>
    <scope>NUCLEOTIDE SEQUENCE [LARGE SCALE GENOMIC DNA]</scope>
</reference>
<dbReference type="AlphaFoldDB" id="A0A4Y2W5R4"/>
<name>A0A4Y2W5R4_ARAVE</name>
<accession>A0A4Y2W5R4</accession>
<sequence length="125" mass="13720">MPLSSPASLVTKAELTDSLVLGRLAPAGCLSPIQQVLALAELCDECPELTWICGFWWSCLCCRDRVLPNSTKDTSCVWKRFKLTLTSMVKMSSAGLLRKVGKGHANSGIVLVIQPRLRTEKYVPN</sequence>
<protein>
    <submittedName>
        <fullName evidence="1">Uncharacterized protein</fullName>
    </submittedName>
</protein>
<proteinExistence type="predicted"/>
<evidence type="ECO:0000313" key="1">
    <source>
        <dbReference type="EMBL" id="GBO31878.1"/>
    </source>
</evidence>
<keyword evidence="2" id="KW-1185">Reference proteome</keyword>